<evidence type="ECO:0000313" key="2">
    <source>
        <dbReference type="Proteomes" id="UP000001203"/>
    </source>
</evidence>
<gene>
    <name evidence="1" type="ordered locus">cce_0677</name>
</gene>
<dbReference type="AlphaFoldDB" id="B1WQA6"/>
<protein>
    <recommendedName>
        <fullName evidence="3">PsbP C-terminal domain-containing protein</fullName>
    </recommendedName>
</protein>
<dbReference type="Proteomes" id="UP000001203">
    <property type="component" value="Chromosome circular"/>
</dbReference>
<evidence type="ECO:0008006" key="3">
    <source>
        <dbReference type="Google" id="ProtNLM"/>
    </source>
</evidence>
<evidence type="ECO:0000313" key="1">
    <source>
        <dbReference type="EMBL" id="ACB50028.1"/>
    </source>
</evidence>
<reference evidence="1 2" key="1">
    <citation type="journal article" date="2008" name="Proc. Natl. Acad. Sci. U.S.A.">
        <title>The genome of Cyanothece 51142, a unicellular diazotrophic cyanobacterium important in the marine nitrogen cycle.</title>
        <authorList>
            <person name="Welsh E.A."/>
            <person name="Liberton M."/>
            <person name="Stoeckel J."/>
            <person name="Loh T."/>
            <person name="Elvitigala T."/>
            <person name="Wang C."/>
            <person name="Wollam A."/>
            <person name="Fulton R.S."/>
            <person name="Clifton S.W."/>
            <person name="Jacobs J.M."/>
            <person name="Aurora R."/>
            <person name="Ghosh B.K."/>
            <person name="Sherman L.A."/>
            <person name="Smith R.D."/>
            <person name="Wilson R.K."/>
            <person name="Pakrasi H.B."/>
        </authorList>
    </citation>
    <scope>NUCLEOTIDE SEQUENCE [LARGE SCALE GENOMIC DNA]</scope>
    <source>
        <strain evidence="2">ATCC 51142 / BH68</strain>
    </source>
</reference>
<dbReference type="EMBL" id="CP000806">
    <property type="protein sequence ID" value="ACB50028.1"/>
    <property type="molecule type" value="Genomic_DNA"/>
</dbReference>
<dbReference type="eggNOG" id="ENOG5032S2H">
    <property type="taxonomic scope" value="Bacteria"/>
</dbReference>
<name>B1WQA6_CROS5</name>
<dbReference type="KEGG" id="cyt:cce_0677"/>
<proteinExistence type="predicted"/>
<dbReference type="PROSITE" id="PS51257">
    <property type="entry name" value="PROKAR_LIPOPROTEIN"/>
    <property type="match status" value="1"/>
</dbReference>
<dbReference type="OrthoDB" id="464615at2"/>
<dbReference type="HOGENOM" id="CLU_1370187_0_0_3"/>
<sequence length="199" mass="22534">MKISLIFLTLPLLFLITLLSSCNRSDFSNSIKSQSLIKQNNSQNSINLNQTCTNKKVGYQVNYPQDWQTNSGNVMNDCQVFDPTYAKVPEQTESISKAIYLRVEENAPFDLISQENVGEQHLSKQTLTIDSYQAVAVESKSTGRAMLPKGQRNYSYIVDLGDRTLIATTYDVPDNNYAKNKQILDSMLKTIEFNNNELK</sequence>
<organism evidence="1 2">
    <name type="scientific">Crocosphaera subtropica (strain ATCC 51142 / BH68)</name>
    <name type="common">Cyanothece sp. (strain ATCC 51142)</name>
    <dbReference type="NCBI Taxonomy" id="43989"/>
    <lineage>
        <taxon>Bacteria</taxon>
        <taxon>Bacillati</taxon>
        <taxon>Cyanobacteriota</taxon>
        <taxon>Cyanophyceae</taxon>
        <taxon>Oscillatoriophycideae</taxon>
        <taxon>Chroococcales</taxon>
        <taxon>Aphanothecaceae</taxon>
        <taxon>Crocosphaera</taxon>
        <taxon>Crocosphaera subtropica</taxon>
    </lineage>
</organism>
<accession>B1WQA6</accession>
<keyword evidence="2" id="KW-1185">Reference proteome</keyword>